<dbReference type="SUPFAM" id="SSF103501">
    <property type="entry name" value="Respiratory nitrate reductase 1 gamma chain"/>
    <property type="match status" value="1"/>
</dbReference>
<keyword evidence="1" id="KW-0004">4Fe-4S</keyword>
<evidence type="ECO:0000256" key="7">
    <source>
        <dbReference type="SAM" id="Phobius"/>
    </source>
</evidence>
<dbReference type="PANTHER" id="PTHR43255:SF1">
    <property type="entry name" value="IRON-SULFUR-BINDING OXIDOREDUCTASE FADF-RELATED"/>
    <property type="match status" value="1"/>
</dbReference>
<comment type="caution">
    <text evidence="9">The sequence shown here is derived from an EMBL/GenBank/DDBJ whole genome shotgun (WGS) entry which is preliminary data.</text>
</comment>
<dbReference type="InterPro" id="IPR051460">
    <property type="entry name" value="HdrC_iron-sulfur_subunit"/>
</dbReference>
<keyword evidence="7" id="KW-0472">Membrane</keyword>
<dbReference type="Pfam" id="PF13187">
    <property type="entry name" value="Fer4_9"/>
    <property type="match status" value="1"/>
</dbReference>
<dbReference type="PANTHER" id="PTHR43255">
    <property type="entry name" value="IRON-SULFUR-BINDING OXIDOREDUCTASE FADF-RELATED-RELATED"/>
    <property type="match status" value="1"/>
</dbReference>
<keyword evidence="10" id="KW-1185">Reference proteome</keyword>
<dbReference type="PROSITE" id="PS51379">
    <property type="entry name" value="4FE4S_FER_2"/>
    <property type="match status" value="2"/>
</dbReference>
<evidence type="ECO:0000256" key="5">
    <source>
        <dbReference type="ARBA" id="ARBA00023014"/>
    </source>
</evidence>
<dbReference type="EMBL" id="JBEZFP010000017">
    <property type="protein sequence ID" value="MEU8133680.1"/>
    <property type="molecule type" value="Genomic_DNA"/>
</dbReference>
<keyword evidence="3" id="KW-0560">Oxidoreductase</keyword>
<evidence type="ECO:0000259" key="8">
    <source>
        <dbReference type="PROSITE" id="PS51379"/>
    </source>
</evidence>
<feature type="transmembrane region" description="Helical" evidence="7">
    <location>
        <begin position="68"/>
        <end position="86"/>
    </location>
</feature>
<dbReference type="InterPro" id="IPR017896">
    <property type="entry name" value="4Fe4S_Fe-S-bd"/>
</dbReference>
<dbReference type="Proteomes" id="UP001551482">
    <property type="component" value="Unassembled WGS sequence"/>
</dbReference>
<dbReference type="Pfam" id="PF02754">
    <property type="entry name" value="CCG"/>
    <property type="match status" value="2"/>
</dbReference>
<evidence type="ECO:0000313" key="9">
    <source>
        <dbReference type="EMBL" id="MEU8133680.1"/>
    </source>
</evidence>
<feature type="transmembrane region" description="Helical" evidence="7">
    <location>
        <begin position="150"/>
        <end position="169"/>
    </location>
</feature>
<evidence type="ECO:0000313" key="10">
    <source>
        <dbReference type="Proteomes" id="UP001551482"/>
    </source>
</evidence>
<feature type="transmembrane region" description="Helical" evidence="7">
    <location>
        <begin position="106"/>
        <end position="129"/>
    </location>
</feature>
<evidence type="ECO:0000256" key="2">
    <source>
        <dbReference type="ARBA" id="ARBA00022723"/>
    </source>
</evidence>
<feature type="region of interest" description="Disordered" evidence="6">
    <location>
        <begin position="701"/>
        <end position="751"/>
    </location>
</feature>
<feature type="domain" description="4Fe-4S ferredoxin-type" evidence="8">
    <location>
        <begin position="360"/>
        <end position="392"/>
    </location>
</feature>
<evidence type="ECO:0000256" key="4">
    <source>
        <dbReference type="ARBA" id="ARBA00023004"/>
    </source>
</evidence>
<keyword evidence="4" id="KW-0408">Iron</keyword>
<name>A0ABV3DD54_9ACTN</name>
<keyword evidence="5" id="KW-0411">Iron-sulfur</keyword>
<dbReference type="InterPro" id="IPR017900">
    <property type="entry name" value="4Fe4S_Fe_S_CS"/>
</dbReference>
<protein>
    <submittedName>
        <fullName evidence="9">(Fe-S)-binding protein</fullName>
    </submittedName>
</protein>
<dbReference type="InterPro" id="IPR004017">
    <property type="entry name" value="Cys_rich_dom"/>
</dbReference>
<dbReference type="InterPro" id="IPR036197">
    <property type="entry name" value="NarG-like_sf"/>
</dbReference>
<sequence length="751" mass="81987">MVARLVIGLAITAVAFALAGRRVLTLYRLGGKGQPVDPDRTRDVGTRLWAVTTEVFGQRKLLKWTGAGAAHFAVFWGFVILGATIVEGYGALFDEDFHIPLIGKMAWLGALEDTFIVAVLVGIVAFAAIRLRQSPEREGRGSRFFGSHTGAAWLVLFMIFNVMWTLLLFRGSQTNTGTFPFENGAFASEAVGEVLEPMGEHNNEILEHVAVLLSLGIVLTFLVLVVYSKHLHIFLAPLNVLFSRRPRALGTLLPVYSGGKKVDFDDPDEDDKIGRGAIEDFTWKGLLDFATCTECGRCQSQCPAWNTDKPLSPKLLIMSLRDHALAKAPYLLASSDEARAALPAEQIAEAERPLVGGSDVNGVIDPDVLWSCVTCGACVEQCPVDIEHVDHIVDMRRYQVMMESEFPKEAASMMRNLERKGDPWGRGKKARMEWAAGLPFEVRVLGGEEIPEDVEYLYWVGCAGSLDDHAKKTSRAVAELLHEAGVGYAVLGRDEGCTGDAARRMGNELLFHELATQNVETLNAAFGERETKKIVVTCAHCFNTLGKEYPQLGGHYEVVHHTELLAKLVEDGKLVPTNEIDAAVTYHDPCYLGRHNRVFSPPRAILGSVPGVRLTEMPRNRERSFCCGAGGARMWMEETIGTRINETRTDEALGTEPDLVTAACPYCIVMLTDGVAVRKQEGKAAESVRVTDVSEVLLQSIRRRPGMPEKPTTTAATPAENGKAATTSSNGTTPETDTPKPPESTVVPGEA</sequence>
<gene>
    <name evidence="9" type="ORF">AB0C36_09245</name>
</gene>
<feature type="domain" description="4Fe-4S ferredoxin-type" evidence="8">
    <location>
        <begin position="283"/>
        <end position="310"/>
    </location>
</feature>
<evidence type="ECO:0000256" key="6">
    <source>
        <dbReference type="SAM" id="MobiDB-lite"/>
    </source>
</evidence>
<feature type="transmembrane region" description="Helical" evidence="7">
    <location>
        <begin position="6"/>
        <end position="24"/>
    </location>
</feature>
<evidence type="ECO:0000256" key="3">
    <source>
        <dbReference type="ARBA" id="ARBA00023002"/>
    </source>
</evidence>
<dbReference type="Gene3D" id="1.20.950.20">
    <property type="entry name" value="Transmembrane di-heme cytochromes, Chain C"/>
    <property type="match status" value="1"/>
</dbReference>
<reference evidence="9 10" key="1">
    <citation type="submission" date="2024-06" db="EMBL/GenBank/DDBJ databases">
        <title>The Natural Products Discovery Center: Release of the First 8490 Sequenced Strains for Exploring Actinobacteria Biosynthetic Diversity.</title>
        <authorList>
            <person name="Kalkreuter E."/>
            <person name="Kautsar S.A."/>
            <person name="Yang D."/>
            <person name="Bader C.D."/>
            <person name="Teijaro C.N."/>
            <person name="Fluegel L."/>
            <person name="Davis C.M."/>
            <person name="Simpson J.R."/>
            <person name="Lauterbach L."/>
            <person name="Steele A.D."/>
            <person name="Gui C."/>
            <person name="Meng S."/>
            <person name="Li G."/>
            <person name="Viehrig K."/>
            <person name="Ye F."/>
            <person name="Su P."/>
            <person name="Kiefer A.F."/>
            <person name="Nichols A."/>
            <person name="Cepeda A.J."/>
            <person name="Yan W."/>
            <person name="Fan B."/>
            <person name="Jiang Y."/>
            <person name="Adhikari A."/>
            <person name="Zheng C.-J."/>
            <person name="Schuster L."/>
            <person name="Cowan T.M."/>
            <person name="Smanski M.J."/>
            <person name="Chevrette M.G."/>
            <person name="De Carvalho L.P.S."/>
            <person name="Shen B."/>
        </authorList>
    </citation>
    <scope>NUCLEOTIDE SEQUENCE [LARGE SCALE GENOMIC DNA]</scope>
    <source>
        <strain evidence="9 10">NPDC048946</strain>
    </source>
</reference>
<keyword evidence="2" id="KW-0479">Metal-binding</keyword>
<dbReference type="SUPFAM" id="SSF46548">
    <property type="entry name" value="alpha-helical ferredoxin"/>
    <property type="match status" value="1"/>
</dbReference>
<evidence type="ECO:0000256" key="1">
    <source>
        <dbReference type="ARBA" id="ARBA00022485"/>
    </source>
</evidence>
<dbReference type="InterPro" id="IPR009051">
    <property type="entry name" value="Helical_ferredxn"/>
</dbReference>
<dbReference type="PROSITE" id="PS00198">
    <property type="entry name" value="4FE4S_FER_1"/>
    <property type="match status" value="1"/>
</dbReference>
<accession>A0ABV3DD54</accession>
<proteinExistence type="predicted"/>
<keyword evidence="7" id="KW-0812">Transmembrane</keyword>
<keyword evidence="7" id="KW-1133">Transmembrane helix</keyword>
<organism evidence="9 10">
    <name type="scientific">Streptodolium elevatio</name>
    <dbReference type="NCBI Taxonomy" id="3157996"/>
    <lineage>
        <taxon>Bacteria</taxon>
        <taxon>Bacillati</taxon>
        <taxon>Actinomycetota</taxon>
        <taxon>Actinomycetes</taxon>
        <taxon>Kitasatosporales</taxon>
        <taxon>Streptomycetaceae</taxon>
        <taxon>Streptodolium</taxon>
    </lineage>
</organism>
<dbReference type="Gene3D" id="1.10.1060.10">
    <property type="entry name" value="Alpha-helical ferredoxin"/>
    <property type="match status" value="1"/>
</dbReference>
<dbReference type="RefSeq" id="WP_358351577.1">
    <property type="nucleotide sequence ID" value="NZ_JBEZFP010000017.1"/>
</dbReference>
<feature type="transmembrane region" description="Helical" evidence="7">
    <location>
        <begin position="205"/>
        <end position="227"/>
    </location>
</feature>